<dbReference type="PANTHER" id="PTHR43581">
    <property type="entry name" value="ATP/GTP PHOSPHATASE"/>
    <property type="match status" value="1"/>
</dbReference>
<dbReference type="CDD" id="cd01026">
    <property type="entry name" value="TOPRIM_OLD"/>
    <property type="match status" value="1"/>
</dbReference>
<dbReference type="Pfam" id="PF13175">
    <property type="entry name" value="AAA_15"/>
    <property type="match status" value="1"/>
</dbReference>
<comment type="caution">
    <text evidence="3">The sequence shown here is derived from an EMBL/GenBank/DDBJ whole genome shotgun (WGS) entry which is preliminary data.</text>
</comment>
<dbReference type="STRING" id="762968.HMPREF9441_02406"/>
<reference evidence="3 4" key="1">
    <citation type="submission" date="2011-03" db="EMBL/GenBank/DDBJ databases">
        <authorList>
            <person name="Weinstock G."/>
            <person name="Sodergren E."/>
            <person name="Clifton S."/>
            <person name="Fulton L."/>
            <person name="Fulton B."/>
            <person name="Courtney L."/>
            <person name="Fronick C."/>
            <person name="Harrison M."/>
            <person name="Strong C."/>
            <person name="Farmer C."/>
            <person name="Delahaunty K."/>
            <person name="Markovic C."/>
            <person name="Hall O."/>
            <person name="Minx P."/>
            <person name="Tomlinson C."/>
            <person name="Mitreva M."/>
            <person name="Hou S."/>
            <person name="Chen J."/>
            <person name="Wollam A."/>
            <person name="Pepin K.H."/>
            <person name="Johnson M."/>
            <person name="Bhonagiri V."/>
            <person name="Zhang X."/>
            <person name="Suruliraj S."/>
            <person name="Warren W."/>
            <person name="Chinwalla A."/>
            <person name="Mardis E.R."/>
            <person name="Wilson R.K."/>
        </authorList>
    </citation>
    <scope>NUCLEOTIDE SEQUENCE [LARGE SCALE GENOMIC DNA]</scope>
    <source>
        <strain evidence="3 4">YIT 11840</strain>
    </source>
</reference>
<organism evidence="3 4">
    <name type="scientific">Paraprevotella clara YIT 11840</name>
    <dbReference type="NCBI Taxonomy" id="762968"/>
    <lineage>
        <taxon>Bacteria</taxon>
        <taxon>Pseudomonadati</taxon>
        <taxon>Bacteroidota</taxon>
        <taxon>Bacteroidia</taxon>
        <taxon>Bacteroidales</taxon>
        <taxon>Prevotellaceae</taxon>
        <taxon>Paraprevotella</taxon>
    </lineage>
</organism>
<dbReference type="Gene3D" id="3.40.50.300">
    <property type="entry name" value="P-loop containing nucleotide triphosphate hydrolases"/>
    <property type="match status" value="1"/>
</dbReference>
<dbReference type="Pfam" id="PF20469">
    <property type="entry name" value="OLD-like_TOPRIM"/>
    <property type="match status" value="1"/>
</dbReference>
<name>G5SSQ6_9BACT</name>
<evidence type="ECO:0000313" key="4">
    <source>
        <dbReference type="Proteomes" id="UP000003598"/>
    </source>
</evidence>
<dbReference type="InterPro" id="IPR034139">
    <property type="entry name" value="TOPRIM_OLD"/>
</dbReference>
<dbReference type="HOGENOM" id="CLU_673742_0_0_10"/>
<dbReference type="EMBL" id="AFFY01000033">
    <property type="protein sequence ID" value="EHG99693.1"/>
    <property type="molecule type" value="Genomic_DNA"/>
</dbReference>
<proteinExistence type="predicted"/>
<dbReference type="AlphaFoldDB" id="G5SSQ6"/>
<feature type="domain" description="Endonuclease GajA/Old nuclease/RecF-like AAA" evidence="1">
    <location>
        <begin position="7"/>
        <end position="77"/>
    </location>
</feature>
<evidence type="ECO:0000313" key="3">
    <source>
        <dbReference type="EMBL" id="EHG99693.1"/>
    </source>
</evidence>
<dbReference type="eggNOG" id="COG3593">
    <property type="taxonomic scope" value="Bacteria"/>
</dbReference>
<keyword evidence="4" id="KW-1185">Reference proteome</keyword>
<sequence>MIFEIEILIQEFKREKEKKPADINLLFIEEPEAHTHPQMQYVFIKNIKRLLKDGIQRADGEARSLQYIISTHSSHIVADSDFDDIKYLKKEGDNNVIAKNLKDLKKEYDKKTSQYQFLTQYLTISRAEIFFAEKAVLIEGDTERMLIPTMMKKIDIEEAATHKAKSTEDDYLPLLSQNISIVEVGAYSQIFDKFIEFLGIKTLIITDLDAIGADNKKCEVVNAVAYSNEALSHYFNNPTLADLKTFSLQDKLFNNIGGCWKNQSNGRLCVVYQTNEADYNARSFEDAFIHLNRNFVKNNKADFRGLQNKDYFDNPNKNAYILAQECIKKKTHFALDILYHSDEMLSNWQIPAYIKEGLLWLKQD</sequence>
<evidence type="ECO:0000259" key="2">
    <source>
        <dbReference type="Pfam" id="PF20469"/>
    </source>
</evidence>
<dbReference type="InterPro" id="IPR027417">
    <property type="entry name" value="P-loop_NTPase"/>
</dbReference>
<feature type="domain" description="OLD protein-like TOPRIM" evidence="2">
    <location>
        <begin position="130"/>
        <end position="209"/>
    </location>
</feature>
<dbReference type="PATRIC" id="fig|762968.3.peg.2147"/>
<evidence type="ECO:0000259" key="1">
    <source>
        <dbReference type="Pfam" id="PF13175"/>
    </source>
</evidence>
<gene>
    <name evidence="3" type="ORF">HMPREF9441_02406</name>
</gene>
<dbReference type="PANTHER" id="PTHR43581:SF4">
    <property type="entry name" value="ATP_GTP PHOSPHATASE"/>
    <property type="match status" value="1"/>
</dbReference>
<dbReference type="InterPro" id="IPR041685">
    <property type="entry name" value="AAA_GajA/Old/RecF-like"/>
</dbReference>
<dbReference type="InterPro" id="IPR051396">
    <property type="entry name" value="Bact_Antivir_Def_Nuclease"/>
</dbReference>
<dbReference type="Proteomes" id="UP000003598">
    <property type="component" value="Unassembled WGS sequence"/>
</dbReference>
<accession>G5SSQ6</accession>
<protein>
    <submittedName>
        <fullName evidence="3">Uncharacterized protein</fullName>
    </submittedName>
</protein>